<evidence type="ECO:0000256" key="8">
    <source>
        <dbReference type="ARBA" id="ARBA00022989"/>
    </source>
</evidence>
<keyword evidence="6 11" id="KW-0812">Transmembrane</keyword>
<dbReference type="Proteomes" id="UP000009071">
    <property type="component" value="Chromosome"/>
</dbReference>
<keyword evidence="7" id="KW-0418">Kinase</keyword>
<dbReference type="SUPFAM" id="SSF47384">
    <property type="entry name" value="Homodimeric domain of signal transducing histidine kinase"/>
    <property type="match status" value="1"/>
</dbReference>
<dbReference type="STRING" id="573370.DMR_01560"/>
<evidence type="ECO:0000256" key="11">
    <source>
        <dbReference type="SAM" id="Phobius"/>
    </source>
</evidence>
<organism evidence="14 15">
    <name type="scientific">Solidesulfovibrio magneticus (strain ATCC 700980 / DSM 13731 / RS-1)</name>
    <name type="common">Desulfovibrio magneticus</name>
    <dbReference type="NCBI Taxonomy" id="573370"/>
    <lineage>
        <taxon>Bacteria</taxon>
        <taxon>Pseudomonadati</taxon>
        <taxon>Thermodesulfobacteriota</taxon>
        <taxon>Desulfovibrionia</taxon>
        <taxon>Desulfovibrionales</taxon>
        <taxon>Desulfovibrionaceae</taxon>
        <taxon>Solidesulfovibrio</taxon>
    </lineage>
</organism>
<feature type="domain" description="Histidine kinase" evidence="12">
    <location>
        <begin position="361"/>
        <end position="578"/>
    </location>
</feature>
<feature type="domain" description="HAMP" evidence="13">
    <location>
        <begin position="298"/>
        <end position="353"/>
    </location>
</feature>
<dbReference type="CDD" id="cd00082">
    <property type="entry name" value="HisKA"/>
    <property type="match status" value="1"/>
</dbReference>
<keyword evidence="10 11" id="KW-0472">Membrane</keyword>
<dbReference type="HOGENOM" id="CLU_000445_89_27_7"/>
<evidence type="ECO:0000256" key="7">
    <source>
        <dbReference type="ARBA" id="ARBA00022777"/>
    </source>
</evidence>
<dbReference type="Gene3D" id="3.30.565.10">
    <property type="entry name" value="Histidine kinase-like ATPase, C-terminal domain"/>
    <property type="match status" value="1"/>
</dbReference>
<keyword evidence="5" id="KW-0808">Transferase</keyword>
<dbReference type="GO" id="GO:0005886">
    <property type="term" value="C:plasma membrane"/>
    <property type="evidence" value="ECO:0007669"/>
    <property type="project" value="TreeGrafter"/>
</dbReference>
<dbReference type="KEGG" id="dma:DMR_01560"/>
<dbReference type="CDD" id="cd06225">
    <property type="entry name" value="HAMP"/>
    <property type="match status" value="1"/>
</dbReference>
<dbReference type="PANTHER" id="PTHR45436">
    <property type="entry name" value="SENSOR HISTIDINE KINASE YKOH"/>
    <property type="match status" value="1"/>
</dbReference>
<dbReference type="SUPFAM" id="SSF158472">
    <property type="entry name" value="HAMP domain-like"/>
    <property type="match status" value="1"/>
</dbReference>
<dbReference type="Pfam" id="PF02518">
    <property type="entry name" value="HATPase_c"/>
    <property type="match status" value="1"/>
</dbReference>
<evidence type="ECO:0000256" key="4">
    <source>
        <dbReference type="ARBA" id="ARBA00022553"/>
    </source>
</evidence>
<dbReference type="GO" id="GO:0000155">
    <property type="term" value="F:phosphorelay sensor kinase activity"/>
    <property type="evidence" value="ECO:0007669"/>
    <property type="project" value="InterPro"/>
</dbReference>
<evidence type="ECO:0000256" key="5">
    <source>
        <dbReference type="ARBA" id="ARBA00022679"/>
    </source>
</evidence>
<proteinExistence type="predicted"/>
<evidence type="ECO:0000259" key="13">
    <source>
        <dbReference type="PROSITE" id="PS50885"/>
    </source>
</evidence>
<accession>C4XTY2</accession>
<dbReference type="PANTHER" id="PTHR45436:SF15">
    <property type="entry name" value="SENSOR HISTIDINE KINASE CUSS"/>
    <property type="match status" value="1"/>
</dbReference>
<keyword evidence="4" id="KW-0597">Phosphoprotein</keyword>
<evidence type="ECO:0000256" key="2">
    <source>
        <dbReference type="ARBA" id="ARBA00004141"/>
    </source>
</evidence>
<keyword evidence="9" id="KW-0902">Two-component regulatory system</keyword>
<dbReference type="EMBL" id="AP010904">
    <property type="protein sequence ID" value="BAH73647.1"/>
    <property type="molecule type" value="Genomic_DNA"/>
</dbReference>
<protein>
    <recommendedName>
        <fullName evidence="3">histidine kinase</fullName>
        <ecNumber evidence="3">2.7.13.3</ecNumber>
    </recommendedName>
</protein>
<dbReference type="SMART" id="SM00388">
    <property type="entry name" value="HisKA"/>
    <property type="match status" value="1"/>
</dbReference>
<comment type="catalytic activity">
    <reaction evidence="1">
        <text>ATP + protein L-histidine = ADP + protein N-phospho-L-histidine.</text>
        <dbReference type="EC" id="2.7.13.3"/>
    </reaction>
</comment>
<dbReference type="SMART" id="SM00304">
    <property type="entry name" value="HAMP"/>
    <property type="match status" value="1"/>
</dbReference>
<dbReference type="InterPro" id="IPR003661">
    <property type="entry name" value="HisK_dim/P_dom"/>
</dbReference>
<feature type="transmembrane region" description="Helical" evidence="11">
    <location>
        <begin position="12"/>
        <end position="32"/>
    </location>
</feature>
<keyword evidence="15" id="KW-1185">Reference proteome</keyword>
<reference evidence="14 15" key="1">
    <citation type="journal article" date="2009" name="Genome Res.">
        <title>Whole genome sequence of Desulfovibrio magneticus strain RS-1 revealed common gene clusters in magnetotactic bacteria.</title>
        <authorList>
            <person name="Nakazawa H."/>
            <person name="Arakaki A."/>
            <person name="Narita-Yamada S."/>
            <person name="Yashiro I."/>
            <person name="Jinno K."/>
            <person name="Aoki N."/>
            <person name="Tsuruyama A."/>
            <person name="Okamura Y."/>
            <person name="Tanikawa S."/>
            <person name="Fujita N."/>
            <person name="Takeyama H."/>
            <person name="Matsunaga T."/>
        </authorList>
    </citation>
    <scope>NUCLEOTIDE SEQUENCE [LARGE SCALE GENOMIC DNA]</scope>
    <source>
        <strain evidence="15">ATCC 700980 / DSM 13731 / RS-1</strain>
    </source>
</reference>
<dbReference type="InterPro" id="IPR003594">
    <property type="entry name" value="HATPase_dom"/>
</dbReference>
<evidence type="ECO:0000256" key="10">
    <source>
        <dbReference type="ARBA" id="ARBA00023136"/>
    </source>
</evidence>
<evidence type="ECO:0000259" key="12">
    <source>
        <dbReference type="PROSITE" id="PS50109"/>
    </source>
</evidence>
<dbReference type="eggNOG" id="COG2205">
    <property type="taxonomic scope" value="Bacteria"/>
</dbReference>
<evidence type="ECO:0000256" key="3">
    <source>
        <dbReference type="ARBA" id="ARBA00012438"/>
    </source>
</evidence>
<dbReference type="AlphaFoldDB" id="C4XTY2"/>
<dbReference type="InterPro" id="IPR003660">
    <property type="entry name" value="HAMP_dom"/>
</dbReference>
<dbReference type="InterPro" id="IPR050428">
    <property type="entry name" value="TCS_sensor_his_kinase"/>
</dbReference>
<evidence type="ECO:0000313" key="15">
    <source>
        <dbReference type="Proteomes" id="UP000009071"/>
    </source>
</evidence>
<dbReference type="PRINTS" id="PR00344">
    <property type="entry name" value="BCTRLSENSOR"/>
</dbReference>
<gene>
    <name evidence="14" type="primary">cpxA</name>
    <name evidence="14" type="ordered locus">DMR_01560</name>
</gene>
<dbReference type="InterPro" id="IPR036097">
    <property type="entry name" value="HisK_dim/P_sf"/>
</dbReference>
<dbReference type="Gene3D" id="1.10.8.500">
    <property type="entry name" value="HAMP domain in histidine kinase"/>
    <property type="match status" value="1"/>
</dbReference>
<sequence>MKVRSRSLYVKIFLWFWLMMVLVGTILFIAAVQGQLARNQETSRTQAEERRSQLSDMLSFYGETSIRLVDQAGPQALEVYGEQLARTAGVRPFFFIEPDRAWVQGQAPPDVLELARRAWLSGKTEYAEHQDEFLLAKPLRDAVKGMYVVVGKTQLDPAGGAPAPRRPRPEAVEACAGANPGDACSFYSRHGLEHGQCREWTDPRLICVPEILALGGGTPNVPPLHSSAIGDIPGSREPLAQVAPSRETKSGDARKATHWLRSLTPWSEGSLDSYSDRLGKVLAIVFIVSGASCGLLSWRITRPLRRLRLVAQRLAAGDLTVRVDHALNQRGDEIADLGLDIDRMASRIEGLVKTQKRLLRDISHELRSPLARLNVALELARQSAGPSAVTYLDRMERESSRLNELIGQLLTLARLEGEQPNITYEEFDFVELLKEIARDVGFEANSQGRWIGTEICGALRITANRELLRQAIENVVRNAIRHTAPQTGVIVRLAKESESGRAVAALEVQDHGQGVPEEELTNIFLPFYRVASDTTDTKGGAGVGLAISDRAVRLHGGRISAMNACDGGLIVRMILPLN</sequence>
<comment type="subcellular location">
    <subcellularLocation>
        <location evidence="2">Membrane</location>
        <topology evidence="2">Multi-pass membrane protein</topology>
    </subcellularLocation>
</comment>
<dbReference type="InterPro" id="IPR004358">
    <property type="entry name" value="Sig_transdc_His_kin-like_C"/>
</dbReference>
<keyword evidence="8 11" id="KW-1133">Transmembrane helix</keyword>
<name>C4XTY2_SOLM1</name>
<evidence type="ECO:0000256" key="6">
    <source>
        <dbReference type="ARBA" id="ARBA00022692"/>
    </source>
</evidence>
<evidence type="ECO:0000256" key="1">
    <source>
        <dbReference type="ARBA" id="ARBA00000085"/>
    </source>
</evidence>
<dbReference type="Pfam" id="PF00672">
    <property type="entry name" value="HAMP"/>
    <property type="match status" value="1"/>
</dbReference>
<dbReference type="PROSITE" id="PS50885">
    <property type="entry name" value="HAMP"/>
    <property type="match status" value="1"/>
</dbReference>
<dbReference type="InterPro" id="IPR005467">
    <property type="entry name" value="His_kinase_dom"/>
</dbReference>
<dbReference type="SMART" id="SM00387">
    <property type="entry name" value="HATPase_c"/>
    <property type="match status" value="1"/>
</dbReference>
<dbReference type="EC" id="2.7.13.3" evidence="3"/>
<evidence type="ECO:0000313" key="14">
    <source>
        <dbReference type="EMBL" id="BAH73647.1"/>
    </source>
</evidence>
<evidence type="ECO:0000256" key="9">
    <source>
        <dbReference type="ARBA" id="ARBA00023012"/>
    </source>
</evidence>
<dbReference type="SUPFAM" id="SSF55874">
    <property type="entry name" value="ATPase domain of HSP90 chaperone/DNA topoisomerase II/histidine kinase"/>
    <property type="match status" value="1"/>
</dbReference>
<dbReference type="Pfam" id="PF00512">
    <property type="entry name" value="HisKA"/>
    <property type="match status" value="1"/>
</dbReference>
<dbReference type="InterPro" id="IPR036890">
    <property type="entry name" value="HATPase_C_sf"/>
</dbReference>
<dbReference type="PROSITE" id="PS50109">
    <property type="entry name" value="HIS_KIN"/>
    <property type="match status" value="1"/>
</dbReference>
<dbReference type="Gene3D" id="1.10.287.130">
    <property type="match status" value="1"/>
</dbReference>